<keyword evidence="2" id="KW-0813">Transport</keyword>
<evidence type="ECO:0000256" key="3">
    <source>
        <dbReference type="ARBA" id="ARBA00022475"/>
    </source>
</evidence>
<name>A0A841RM90_9BACI</name>
<accession>A0A841RM90</accession>
<dbReference type="PANTHER" id="PTHR35011">
    <property type="entry name" value="2,3-DIKETO-L-GULONATE TRAP TRANSPORTER SMALL PERMEASE PROTEIN YIAM"/>
    <property type="match status" value="1"/>
</dbReference>
<evidence type="ECO:0000256" key="4">
    <source>
        <dbReference type="ARBA" id="ARBA00022519"/>
    </source>
</evidence>
<feature type="transmembrane region" description="Helical" evidence="9">
    <location>
        <begin position="89"/>
        <end position="110"/>
    </location>
</feature>
<dbReference type="InterPro" id="IPR055348">
    <property type="entry name" value="DctQ"/>
</dbReference>
<gene>
    <name evidence="11" type="ORF">GGQ92_001832</name>
</gene>
<evidence type="ECO:0000256" key="7">
    <source>
        <dbReference type="ARBA" id="ARBA00023136"/>
    </source>
</evidence>
<organism evidence="11 12">
    <name type="scientific">Gracilibacillus halotolerans</name>
    <dbReference type="NCBI Taxonomy" id="74386"/>
    <lineage>
        <taxon>Bacteria</taxon>
        <taxon>Bacillati</taxon>
        <taxon>Bacillota</taxon>
        <taxon>Bacilli</taxon>
        <taxon>Bacillales</taxon>
        <taxon>Bacillaceae</taxon>
        <taxon>Gracilibacillus</taxon>
    </lineage>
</organism>
<keyword evidence="4" id="KW-0997">Cell inner membrane</keyword>
<keyword evidence="6 9" id="KW-1133">Transmembrane helix</keyword>
<keyword evidence="7 9" id="KW-0472">Membrane</keyword>
<feature type="transmembrane region" description="Helical" evidence="9">
    <location>
        <begin position="50"/>
        <end position="68"/>
    </location>
</feature>
<evidence type="ECO:0000256" key="8">
    <source>
        <dbReference type="ARBA" id="ARBA00038436"/>
    </source>
</evidence>
<comment type="subcellular location">
    <subcellularLocation>
        <location evidence="1">Cell inner membrane</location>
        <topology evidence="1">Multi-pass membrane protein</topology>
    </subcellularLocation>
</comment>
<keyword evidence="3" id="KW-1003">Cell membrane</keyword>
<evidence type="ECO:0000256" key="2">
    <source>
        <dbReference type="ARBA" id="ARBA00022448"/>
    </source>
</evidence>
<dbReference type="InterPro" id="IPR007387">
    <property type="entry name" value="TRAP_DctQ"/>
</dbReference>
<evidence type="ECO:0000313" key="11">
    <source>
        <dbReference type="EMBL" id="MBB6513042.1"/>
    </source>
</evidence>
<feature type="transmembrane region" description="Helical" evidence="9">
    <location>
        <begin position="130"/>
        <end position="149"/>
    </location>
</feature>
<reference evidence="11 12" key="1">
    <citation type="submission" date="2020-08" db="EMBL/GenBank/DDBJ databases">
        <title>Genomic Encyclopedia of Type Strains, Phase IV (KMG-IV): sequencing the most valuable type-strain genomes for metagenomic binning, comparative biology and taxonomic classification.</title>
        <authorList>
            <person name="Goeker M."/>
        </authorList>
    </citation>
    <scope>NUCLEOTIDE SEQUENCE [LARGE SCALE GENOMIC DNA]</scope>
    <source>
        <strain evidence="11 12">DSM 11805</strain>
    </source>
</reference>
<feature type="transmembrane region" description="Helical" evidence="9">
    <location>
        <begin position="12"/>
        <end position="35"/>
    </location>
</feature>
<protein>
    <submittedName>
        <fullName evidence="11">TRAP-type C4-dicarboxylate transport system permease small subunit</fullName>
    </submittedName>
</protein>
<sequence>MKFFSWLDKAVLKIEEFILSASIIVIALMVCANVISRQFFGPSILFHAEVAKFAVVVSTFMGISYAARKGRHISMSALYDLVPKKIRKGMAILIPLVTSVVLFTLAYISFDYVSGEYGRGTTTTNLGIPTYLMYMFIPIGFIMGGIQYVRNFLVNIMNKEVYIGTDALDYNDIKPEDRNIEDEMQI</sequence>
<dbReference type="EMBL" id="JACHON010000007">
    <property type="protein sequence ID" value="MBB6513042.1"/>
    <property type="molecule type" value="Genomic_DNA"/>
</dbReference>
<evidence type="ECO:0000259" key="10">
    <source>
        <dbReference type="Pfam" id="PF04290"/>
    </source>
</evidence>
<dbReference type="GO" id="GO:0005886">
    <property type="term" value="C:plasma membrane"/>
    <property type="evidence" value="ECO:0007669"/>
    <property type="project" value="UniProtKB-SubCell"/>
</dbReference>
<comment type="similarity">
    <text evidence="8">Belongs to the TRAP transporter small permease family.</text>
</comment>
<comment type="caution">
    <text evidence="11">The sequence shown here is derived from an EMBL/GenBank/DDBJ whole genome shotgun (WGS) entry which is preliminary data.</text>
</comment>
<dbReference type="PANTHER" id="PTHR35011:SF2">
    <property type="entry name" value="2,3-DIKETO-L-GULONATE TRAP TRANSPORTER SMALL PERMEASE PROTEIN YIAM"/>
    <property type="match status" value="1"/>
</dbReference>
<keyword evidence="12" id="KW-1185">Reference proteome</keyword>
<evidence type="ECO:0000313" key="12">
    <source>
        <dbReference type="Proteomes" id="UP000572212"/>
    </source>
</evidence>
<dbReference type="AlphaFoldDB" id="A0A841RM90"/>
<feature type="domain" description="Tripartite ATP-independent periplasmic transporters DctQ component" evidence="10">
    <location>
        <begin position="26"/>
        <end position="153"/>
    </location>
</feature>
<evidence type="ECO:0000256" key="5">
    <source>
        <dbReference type="ARBA" id="ARBA00022692"/>
    </source>
</evidence>
<dbReference type="GO" id="GO:0022857">
    <property type="term" value="F:transmembrane transporter activity"/>
    <property type="evidence" value="ECO:0007669"/>
    <property type="project" value="TreeGrafter"/>
</dbReference>
<proteinExistence type="inferred from homology"/>
<dbReference type="Pfam" id="PF04290">
    <property type="entry name" value="DctQ"/>
    <property type="match status" value="1"/>
</dbReference>
<dbReference type="Proteomes" id="UP000572212">
    <property type="component" value="Unassembled WGS sequence"/>
</dbReference>
<evidence type="ECO:0000256" key="6">
    <source>
        <dbReference type="ARBA" id="ARBA00022989"/>
    </source>
</evidence>
<evidence type="ECO:0000256" key="1">
    <source>
        <dbReference type="ARBA" id="ARBA00004429"/>
    </source>
</evidence>
<evidence type="ECO:0000256" key="9">
    <source>
        <dbReference type="SAM" id="Phobius"/>
    </source>
</evidence>
<dbReference type="RefSeq" id="WP_246384319.1">
    <property type="nucleotide sequence ID" value="NZ_BAAACU010000053.1"/>
</dbReference>
<dbReference type="GO" id="GO:0015740">
    <property type="term" value="P:C4-dicarboxylate transport"/>
    <property type="evidence" value="ECO:0007669"/>
    <property type="project" value="TreeGrafter"/>
</dbReference>
<keyword evidence="5 9" id="KW-0812">Transmembrane</keyword>